<dbReference type="PANTHER" id="PTHR46223">
    <property type="entry name" value="HISTONE-LYSINE N-METHYLTRANSFERASE SUV39H"/>
    <property type="match status" value="1"/>
</dbReference>
<accession>A0AAV0V9M1</accession>
<keyword evidence="4" id="KW-0808">Transferase</keyword>
<keyword evidence="3" id="KW-0489">Methyltransferase</keyword>
<proteinExistence type="predicted"/>
<comment type="caution">
    <text evidence="10">The sequence shown here is derived from an EMBL/GenBank/DDBJ whole genome shotgun (WGS) entry which is preliminary data.</text>
</comment>
<dbReference type="Pfam" id="PF00856">
    <property type="entry name" value="SET"/>
    <property type="match status" value="1"/>
</dbReference>
<dbReference type="GO" id="GO:0008168">
    <property type="term" value="F:methyltransferase activity"/>
    <property type="evidence" value="ECO:0007669"/>
    <property type="project" value="UniProtKB-KW"/>
</dbReference>
<dbReference type="SMART" id="SM00317">
    <property type="entry name" value="SET"/>
    <property type="match status" value="1"/>
</dbReference>
<dbReference type="InterPro" id="IPR001214">
    <property type="entry name" value="SET_dom"/>
</dbReference>
<dbReference type="GO" id="GO:0032259">
    <property type="term" value="P:methylation"/>
    <property type="evidence" value="ECO:0007669"/>
    <property type="project" value="UniProtKB-KW"/>
</dbReference>
<dbReference type="PANTHER" id="PTHR46223:SF3">
    <property type="entry name" value="HISTONE-LYSINE N-METHYLTRANSFERASE SET-23"/>
    <property type="match status" value="1"/>
</dbReference>
<keyword evidence="8" id="KW-0812">Transmembrane</keyword>
<dbReference type="InterPro" id="IPR050973">
    <property type="entry name" value="H3K9_Histone-Lys_N-MTase"/>
</dbReference>
<dbReference type="PROSITE" id="PS50280">
    <property type="entry name" value="SET"/>
    <property type="match status" value="1"/>
</dbReference>
<keyword evidence="11" id="KW-1185">Reference proteome</keyword>
<evidence type="ECO:0000256" key="2">
    <source>
        <dbReference type="ARBA" id="ARBA00022454"/>
    </source>
</evidence>
<name>A0AAV0V9M1_9STRA</name>
<evidence type="ECO:0000313" key="11">
    <source>
        <dbReference type="Proteomes" id="UP001162029"/>
    </source>
</evidence>
<feature type="domain" description="SET" evidence="9">
    <location>
        <begin position="136"/>
        <end position="268"/>
    </location>
</feature>
<dbReference type="Gene3D" id="2.170.270.10">
    <property type="entry name" value="SET domain"/>
    <property type="match status" value="1"/>
</dbReference>
<organism evidence="10 11">
    <name type="scientific">Peronospora destructor</name>
    <dbReference type="NCBI Taxonomy" id="86335"/>
    <lineage>
        <taxon>Eukaryota</taxon>
        <taxon>Sar</taxon>
        <taxon>Stramenopiles</taxon>
        <taxon>Oomycota</taxon>
        <taxon>Peronosporomycetes</taxon>
        <taxon>Peronosporales</taxon>
        <taxon>Peronosporaceae</taxon>
        <taxon>Peronospora</taxon>
    </lineage>
</organism>
<gene>
    <name evidence="10" type="ORF">PDE001_LOCUS10899</name>
</gene>
<dbReference type="EMBL" id="CANTFM010002328">
    <property type="protein sequence ID" value="CAI5745862.1"/>
    <property type="molecule type" value="Genomic_DNA"/>
</dbReference>
<keyword evidence="8" id="KW-1133">Transmembrane helix</keyword>
<evidence type="ECO:0000256" key="7">
    <source>
        <dbReference type="ARBA" id="ARBA00022833"/>
    </source>
</evidence>
<protein>
    <recommendedName>
        <fullName evidence="9">SET domain-containing protein</fullName>
    </recommendedName>
</protein>
<feature type="transmembrane region" description="Helical" evidence="8">
    <location>
        <begin position="86"/>
        <end position="106"/>
    </location>
</feature>
<keyword evidence="7" id="KW-0862">Zinc</keyword>
<dbReference type="InterPro" id="IPR046341">
    <property type="entry name" value="SET_dom_sf"/>
</dbReference>
<comment type="subcellular location">
    <subcellularLocation>
        <location evidence="1">Chromosome</location>
    </subcellularLocation>
</comment>
<evidence type="ECO:0000256" key="5">
    <source>
        <dbReference type="ARBA" id="ARBA00022691"/>
    </source>
</evidence>
<evidence type="ECO:0000256" key="6">
    <source>
        <dbReference type="ARBA" id="ARBA00022723"/>
    </source>
</evidence>
<reference evidence="10" key="1">
    <citation type="submission" date="2022-12" db="EMBL/GenBank/DDBJ databases">
        <authorList>
            <person name="Webb A."/>
        </authorList>
    </citation>
    <scope>NUCLEOTIDE SEQUENCE</scope>
    <source>
        <strain evidence="10">Pd1</strain>
    </source>
</reference>
<dbReference type="Proteomes" id="UP001162029">
    <property type="component" value="Unassembled WGS sequence"/>
</dbReference>
<evidence type="ECO:0000256" key="1">
    <source>
        <dbReference type="ARBA" id="ARBA00004286"/>
    </source>
</evidence>
<dbReference type="AlphaFoldDB" id="A0AAV0V9M1"/>
<evidence type="ECO:0000313" key="10">
    <source>
        <dbReference type="EMBL" id="CAI5745862.1"/>
    </source>
</evidence>
<sequence>MKKGRVAKRHTSASFANVLTVIFTPHKELWRCFDVKSILTLVCVHTAARRTLQTWLDAVAIDLSLGKEALPIPVHLSPSTNFDTKLIAVFNLMMAFTYITSIQLPVASKQYKLPPDLLSKQKNNEQCEQARRGRQVNVVLAECIGKGWGVFAVEEIPQGEFVAEYTGELISSREMRRRYRDCYDQQALNYVLSLREHVAKQSHSTLGFDVVRINVDATCSGNLTRFVNHSCSPNLDVKAIRVDSFVPRLALFAQKRIEIGKELTFDYGNGLRNAMDEEVETIGKGRLCQCRSLKCRGYLPFVLE</sequence>
<evidence type="ECO:0000256" key="8">
    <source>
        <dbReference type="SAM" id="Phobius"/>
    </source>
</evidence>
<evidence type="ECO:0000256" key="3">
    <source>
        <dbReference type="ARBA" id="ARBA00022603"/>
    </source>
</evidence>
<keyword evidence="8" id="KW-0472">Membrane</keyword>
<evidence type="ECO:0000256" key="4">
    <source>
        <dbReference type="ARBA" id="ARBA00022679"/>
    </source>
</evidence>
<evidence type="ECO:0000259" key="9">
    <source>
        <dbReference type="PROSITE" id="PS50280"/>
    </source>
</evidence>
<dbReference type="SUPFAM" id="SSF82199">
    <property type="entry name" value="SET domain"/>
    <property type="match status" value="1"/>
</dbReference>
<dbReference type="GO" id="GO:0046872">
    <property type="term" value="F:metal ion binding"/>
    <property type="evidence" value="ECO:0007669"/>
    <property type="project" value="UniProtKB-KW"/>
</dbReference>
<dbReference type="GO" id="GO:0005694">
    <property type="term" value="C:chromosome"/>
    <property type="evidence" value="ECO:0007669"/>
    <property type="project" value="UniProtKB-SubCell"/>
</dbReference>
<keyword evidence="6" id="KW-0479">Metal-binding</keyword>
<keyword evidence="2" id="KW-0158">Chromosome</keyword>
<keyword evidence="5" id="KW-0949">S-adenosyl-L-methionine</keyword>